<accession>A0A563VL83</accession>
<dbReference type="OrthoDB" id="9795766at2"/>
<name>A0A563VL83_9CYAN</name>
<dbReference type="SUPFAM" id="SSF89447">
    <property type="entry name" value="AbrB/MazE/MraZ-like"/>
    <property type="match status" value="1"/>
</dbReference>
<proteinExistence type="predicted"/>
<dbReference type="PANTHER" id="PTHR40516">
    <property type="entry name" value="ANTITOXIN CHPS-RELATED"/>
    <property type="match status" value="1"/>
</dbReference>
<dbReference type="EMBL" id="CAACVJ010000039">
    <property type="protein sequence ID" value="VEP12093.1"/>
    <property type="molecule type" value="Genomic_DNA"/>
</dbReference>
<evidence type="ECO:0000313" key="4">
    <source>
        <dbReference type="Proteomes" id="UP000320055"/>
    </source>
</evidence>
<dbReference type="GO" id="GO:0003677">
    <property type="term" value="F:DNA binding"/>
    <property type="evidence" value="ECO:0007669"/>
    <property type="project" value="UniProtKB-UniRule"/>
</dbReference>
<gene>
    <name evidence="3" type="primary">chpR</name>
    <name evidence="3" type="ORF">H1P_1330012</name>
</gene>
<dbReference type="Pfam" id="PF04014">
    <property type="entry name" value="MazE_antitoxin"/>
    <property type="match status" value="1"/>
</dbReference>
<dbReference type="Gene3D" id="2.10.260.10">
    <property type="match status" value="1"/>
</dbReference>
<evidence type="ECO:0000256" key="1">
    <source>
        <dbReference type="PROSITE-ProRule" id="PRU01076"/>
    </source>
</evidence>
<organism evidence="3 4">
    <name type="scientific">Hyella patelloides LEGE 07179</name>
    <dbReference type="NCBI Taxonomy" id="945734"/>
    <lineage>
        <taxon>Bacteria</taxon>
        <taxon>Bacillati</taxon>
        <taxon>Cyanobacteriota</taxon>
        <taxon>Cyanophyceae</taxon>
        <taxon>Pleurocapsales</taxon>
        <taxon>Hyellaceae</taxon>
        <taxon>Hyella</taxon>
    </lineage>
</organism>
<dbReference type="PROSITE" id="PS51740">
    <property type="entry name" value="SPOVT_ABRB"/>
    <property type="match status" value="1"/>
</dbReference>
<dbReference type="SMART" id="SM00966">
    <property type="entry name" value="SpoVT_AbrB"/>
    <property type="match status" value="1"/>
</dbReference>
<dbReference type="PANTHER" id="PTHR40516:SF1">
    <property type="entry name" value="ANTITOXIN CHPS-RELATED"/>
    <property type="match status" value="1"/>
</dbReference>
<dbReference type="GO" id="GO:0097351">
    <property type="term" value="F:toxin sequestering activity"/>
    <property type="evidence" value="ECO:0007669"/>
    <property type="project" value="InterPro"/>
</dbReference>
<keyword evidence="1" id="KW-0238">DNA-binding</keyword>
<dbReference type="RefSeq" id="WP_144869946.1">
    <property type="nucleotide sequence ID" value="NZ_LR213885.1"/>
</dbReference>
<sequence length="80" mass="9253">MSVKIAKWGNSLGIRIPKNLAEQVRLQEGDEIEISTAEERLIITPLKRKKYTLEELLEGMGEENLHSEIDWGESMGREQW</sequence>
<reference evidence="3 4" key="1">
    <citation type="submission" date="2019-01" db="EMBL/GenBank/DDBJ databases">
        <authorList>
            <person name="Brito A."/>
        </authorList>
    </citation>
    <scope>NUCLEOTIDE SEQUENCE [LARGE SCALE GENOMIC DNA]</scope>
    <source>
        <strain evidence="3">1</strain>
    </source>
</reference>
<protein>
    <submittedName>
        <fullName evidence="3">Antitoxin of the ChpA-ChpR toxin-antitoxin system</fullName>
    </submittedName>
</protein>
<evidence type="ECO:0000259" key="2">
    <source>
        <dbReference type="PROSITE" id="PS51740"/>
    </source>
</evidence>
<dbReference type="InterPro" id="IPR037914">
    <property type="entry name" value="SpoVT-AbrB_sf"/>
</dbReference>
<dbReference type="InterPro" id="IPR007159">
    <property type="entry name" value="SpoVT-AbrB_dom"/>
</dbReference>
<evidence type="ECO:0000313" key="3">
    <source>
        <dbReference type="EMBL" id="VEP12093.1"/>
    </source>
</evidence>
<dbReference type="Proteomes" id="UP000320055">
    <property type="component" value="Unassembled WGS sequence"/>
</dbReference>
<feature type="domain" description="SpoVT-AbrB" evidence="2">
    <location>
        <begin position="3"/>
        <end position="48"/>
    </location>
</feature>
<keyword evidence="4" id="KW-1185">Reference proteome</keyword>
<dbReference type="AlphaFoldDB" id="A0A563VL83"/>
<dbReference type="InterPro" id="IPR039052">
    <property type="entry name" value="Antitox_PemI-like"/>
</dbReference>